<accession>A0AAV4LGY0</accession>
<organism evidence="1 2">
    <name type="scientific">Collibacillus ludicampi</name>
    <dbReference type="NCBI Taxonomy" id="2771369"/>
    <lineage>
        <taxon>Bacteria</taxon>
        <taxon>Bacillati</taxon>
        <taxon>Bacillota</taxon>
        <taxon>Bacilli</taxon>
        <taxon>Bacillales</taxon>
        <taxon>Alicyclobacillaceae</taxon>
        <taxon>Collibacillus</taxon>
    </lineage>
</organism>
<reference evidence="1" key="1">
    <citation type="journal article" date="2023" name="Int. J. Syst. Evol. Microbiol.">
        <title>Collibacillus ludicampi gen. nov., sp. nov., a new soil bacterium of the family Alicyclobacillaceae.</title>
        <authorList>
            <person name="Jojima T."/>
            <person name="Ioku Y."/>
            <person name="Fukuta Y."/>
            <person name="Shirasaka N."/>
            <person name="Matsumura Y."/>
            <person name="Mori M."/>
        </authorList>
    </citation>
    <scope>NUCLEOTIDE SEQUENCE</scope>
    <source>
        <strain evidence="1">TP075</strain>
    </source>
</reference>
<name>A0AAV4LGY0_9BACL</name>
<dbReference type="EMBL" id="BOQE01000001">
    <property type="protein sequence ID" value="GIM47040.1"/>
    <property type="molecule type" value="Genomic_DNA"/>
</dbReference>
<evidence type="ECO:0000313" key="2">
    <source>
        <dbReference type="Proteomes" id="UP001057291"/>
    </source>
</evidence>
<proteinExistence type="predicted"/>
<keyword evidence="2" id="KW-1185">Reference proteome</keyword>
<dbReference type="AlphaFoldDB" id="A0AAV4LGY0"/>
<dbReference type="Proteomes" id="UP001057291">
    <property type="component" value="Unassembled WGS sequence"/>
</dbReference>
<protein>
    <submittedName>
        <fullName evidence="1">Uncharacterized protein</fullName>
    </submittedName>
</protein>
<evidence type="ECO:0000313" key="1">
    <source>
        <dbReference type="EMBL" id="GIM47040.1"/>
    </source>
</evidence>
<comment type="caution">
    <text evidence="1">The sequence shown here is derived from an EMBL/GenBank/DDBJ whole genome shotgun (WGS) entry which is preliminary data.</text>
</comment>
<dbReference type="RefSeq" id="WP_282200064.1">
    <property type="nucleotide sequence ID" value="NZ_BOQE01000001.1"/>
</dbReference>
<sequence>MDQIMGMYQAQPQGVVENQVMHEPAPAQPEQQPLAENQVRLSDGRIVEMREAVGSDEMIVAGQLGDVFEANGAGGVIFQTCLIARTITKIDGQPVQNLRGYESVRDFLAGFKAKDWNKIRALYNKLNGDDAQGND</sequence>
<gene>
    <name evidence="1" type="ORF">DNHGIG_25890</name>
</gene>